<feature type="region of interest" description="Disordered" evidence="1">
    <location>
        <begin position="1"/>
        <end position="58"/>
    </location>
</feature>
<evidence type="ECO:0000313" key="3">
    <source>
        <dbReference type="Proteomes" id="UP000030746"/>
    </source>
</evidence>
<name>V3ZN25_LOTGI</name>
<dbReference type="AlphaFoldDB" id="V3ZN25"/>
<dbReference type="Proteomes" id="UP000030746">
    <property type="component" value="Unassembled WGS sequence"/>
</dbReference>
<evidence type="ECO:0000313" key="2">
    <source>
        <dbReference type="EMBL" id="ESO82241.1"/>
    </source>
</evidence>
<dbReference type="EMBL" id="KB203969">
    <property type="protein sequence ID" value="ESO82241.1"/>
    <property type="molecule type" value="Genomic_DNA"/>
</dbReference>
<dbReference type="GeneID" id="20250336"/>
<dbReference type="CTD" id="20250336"/>
<accession>V3ZN25</accession>
<protein>
    <submittedName>
        <fullName evidence="2">Uncharacterized protein</fullName>
    </submittedName>
</protein>
<evidence type="ECO:0000256" key="1">
    <source>
        <dbReference type="SAM" id="MobiDB-lite"/>
    </source>
</evidence>
<proteinExistence type="predicted"/>
<keyword evidence="3" id="KW-1185">Reference proteome</keyword>
<dbReference type="KEGG" id="lgi:LOTGIDRAFT_237074"/>
<reference evidence="2 3" key="1">
    <citation type="journal article" date="2013" name="Nature">
        <title>Insights into bilaterian evolution from three spiralian genomes.</title>
        <authorList>
            <person name="Simakov O."/>
            <person name="Marletaz F."/>
            <person name="Cho S.J."/>
            <person name="Edsinger-Gonzales E."/>
            <person name="Havlak P."/>
            <person name="Hellsten U."/>
            <person name="Kuo D.H."/>
            <person name="Larsson T."/>
            <person name="Lv J."/>
            <person name="Arendt D."/>
            <person name="Savage R."/>
            <person name="Osoegawa K."/>
            <person name="de Jong P."/>
            <person name="Grimwood J."/>
            <person name="Chapman J.A."/>
            <person name="Shapiro H."/>
            <person name="Aerts A."/>
            <person name="Otillar R.P."/>
            <person name="Terry A.Y."/>
            <person name="Boore J.L."/>
            <person name="Grigoriev I.V."/>
            <person name="Lindberg D.R."/>
            <person name="Seaver E.C."/>
            <person name="Weisblat D.A."/>
            <person name="Putnam N.H."/>
            <person name="Rokhsar D.S."/>
        </authorList>
    </citation>
    <scope>NUCLEOTIDE SEQUENCE [LARGE SCALE GENOMIC DNA]</scope>
</reference>
<organism evidence="2 3">
    <name type="scientific">Lottia gigantea</name>
    <name type="common">Giant owl limpet</name>
    <dbReference type="NCBI Taxonomy" id="225164"/>
    <lineage>
        <taxon>Eukaryota</taxon>
        <taxon>Metazoa</taxon>
        <taxon>Spiralia</taxon>
        <taxon>Lophotrochozoa</taxon>
        <taxon>Mollusca</taxon>
        <taxon>Gastropoda</taxon>
        <taxon>Patellogastropoda</taxon>
        <taxon>Lottioidea</taxon>
        <taxon>Lottiidae</taxon>
        <taxon>Lottia</taxon>
    </lineage>
</organism>
<dbReference type="HOGENOM" id="CLU_1888128_0_0_1"/>
<feature type="region of interest" description="Disordered" evidence="1">
    <location>
        <begin position="109"/>
        <end position="135"/>
    </location>
</feature>
<dbReference type="RefSeq" id="XP_009067042.1">
    <property type="nucleotide sequence ID" value="XM_009068794.1"/>
</dbReference>
<feature type="compositionally biased region" description="Polar residues" evidence="1">
    <location>
        <begin position="1"/>
        <end position="18"/>
    </location>
</feature>
<sequence length="135" mass="14680">MNEISEMSMSSTVANEGQTVAKPMSSKVIYEATRETRTVTDESGNVSKTHSETKNGDGAKVIGVISKNGTFRRVKGGEVEYMTQDDIKNRDVKCLTSENVMKLYQSYQKSRTGSIAGSKTATNQKALEGTDNVSL</sequence>
<gene>
    <name evidence="2" type="ORF">LOTGIDRAFT_237074</name>
</gene>